<proteinExistence type="predicted"/>
<evidence type="ECO:0000313" key="3">
    <source>
        <dbReference type="EMBL" id="CAE75892.1"/>
    </source>
</evidence>
<feature type="transmembrane region" description="Helical" evidence="2">
    <location>
        <begin position="37"/>
        <end position="66"/>
    </location>
</feature>
<dbReference type="EMBL" id="AL663015">
    <property type="protein sequence ID" value="CAE75892.1"/>
    <property type="molecule type" value="Genomic_DNA"/>
</dbReference>
<dbReference type="AlphaFoldDB" id="Q7F9R1"/>
<keyword evidence="2" id="KW-0472">Membrane</keyword>
<organism evidence="3">
    <name type="scientific">Oryza sativa subsp. japonica</name>
    <name type="common">Rice</name>
    <dbReference type="NCBI Taxonomy" id="39947"/>
    <lineage>
        <taxon>Eukaryota</taxon>
        <taxon>Viridiplantae</taxon>
        <taxon>Streptophyta</taxon>
        <taxon>Embryophyta</taxon>
        <taxon>Tracheophyta</taxon>
        <taxon>Spermatophyta</taxon>
        <taxon>Magnoliopsida</taxon>
        <taxon>Liliopsida</taxon>
        <taxon>Poales</taxon>
        <taxon>Poaceae</taxon>
        <taxon>BOP clade</taxon>
        <taxon>Oryzoideae</taxon>
        <taxon>Oryzeae</taxon>
        <taxon>Oryzinae</taxon>
        <taxon>Oryza</taxon>
        <taxon>Oryza sativa</taxon>
    </lineage>
</organism>
<reference evidence="3" key="1">
    <citation type="journal article" date="2002" name="Nature">
        <title>Sequence and analysis of rice chromosome 4.</title>
        <authorList>
            <person name="Feng Q."/>
            <person name="Zhang Y."/>
            <person name="Hao P."/>
            <person name="Wang S."/>
            <person name="Fu G."/>
            <person name="Huang Y."/>
            <person name="Li Y."/>
            <person name="Zhu J."/>
            <person name="Liu Y."/>
            <person name="Hu X."/>
            <person name="Jia P."/>
            <person name="Zhang Y."/>
            <person name="Zhao Q."/>
            <person name="Ying K."/>
            <person name="Yu S."/>
            <person name="Tang Y."/>
            <person name="Weng Q."/>
            <person name="Zhang L."/>
            <person name="Lu Y."/>
            <person name="Mu J."/>
            <person name="Lu Y."/>
            <person name="Zhang L.S."/>
            <person name="Yu Z."/>
            <person name="Fan D."/>
            <person name="Liu X."/>
            <person name="Lu T."/>
            <person name="Li C."/>
            <person name="Wu Y."/>
            <person name="Sun T."/>
            <person name="Lei H."/>
            <person name="Li T."/>
            <person name="Hu H."/>
            <person name="Guan J."/>
            <person name="Wu M."/>
            <person name="Zhang R."/>
            <person name="Zhou B."/>
            <person name="Chen Z."/>
            <person name="Chen L."/>
            <person name="Jin Z."/>
            <person name="Wang R."/>
            <person name="Yin H."/>
            <person name="Cai Z."/>
            <person name="Ren S."/>
            <person name="Lv G."/>
            <person name="Gu W."/>
            <person name="Zhu G."/>
            <person name="Tu Y."/>
            <person name="Jia J."/>
            <person name="Zhang Y."/>
            <person name="Chen J."/>
            <person name="Kang H."/>
            <person name="Chen X."/>
            <person name="Shao C."/>
            <person name="Sun Y."/>
            <person name="Hu Q."/>
            <person name="Zhang X."/>
            <person name="Zhang W."/>
            <person name="Wang L."/>
            <person name="Ding C."/>
            <person name="Sheng H."/>
            <person name="Gu J."/>
            <person name="Chen S."/>
            <person name="Ni L."/>
            <person name="Zhu F."/>
            <person name="Chen W."/>
            <person name="Lan L."/>
            <person name="Lai Y."/>
            <person name="Cheng Z."/>
            <person name="Gu M."/>
            <person name="Jiang J."/>
            <person name="Li J."/>
            <person name="Hong G."/>
            <person name="Xue Y."/>
            <person name="Han B."/>
        </authorList>
    </citation>
    <scope>NUCLEOTIDE SEQUENCE [LARGE SCALE GENOMIC DNA]</scope>
</reference>
<keyword evidence="2" id="KW-1133">Transmembrane helix</keyword>
<feature type="region of interest" description="Disordered" evidence="1">
    <location>
        <begin position="171"/>
        <end position="197"/>
    </location>
</feature>
<evidence type="ECO:0000256" key="2">
    <source>
        <dbReference type="SAM" id="Phobius"/>
    </source>
</evidence>
<evidence type="ECO:0000256" key="1">
    <source>
        <dbReference type="SAM" id="MobiDB-lite"/>
    </source>
</evidence>
<protein>
    <submittedName>
        <fullName evidence="3">OSJNBb0068N06.19 protein</fullName>
    </submittedName>
</protein>
<keyword evidence="2" id="KW-0812">Transmembrane</keyword>
<sequence>MGKGRGGQRAWERRRQRRQPREWYIDSSMRTSKAAPWVVVFLTLAVFGAVLLLPTGLPLAVSIIALCPSCCSPALSSTSKVPHVVIGLQNHPPTTKPAFFHQTHHHHPNLTGNGNDELPPPFPFLPPSPSFASPHLAGDDDNSNDTSARYVSTSFLSAPSIATIATTAAGSSLSSSSPMSLLPTSSAPASSSPRRAPPATVTAALKGLPERRLVLPPLGGMLLHLLPGVLRCSLATHNFHELFHALLLFLNLPCQLRHGLAMRRIPCPHCSEDGVHMLSHTPSSPAARALYAATTGTAASRRSVSCTGKRWWKRKERGRGAEAVVGGCGGDGDGARGG</sequence>
<accession>Q7F9R1</accession>
<name>Q7F9R1_ORYSJ</name>
<gene>
    <name evidence="3" type="primary">OSJNBb0068N06.19</name>
</gene>